<dbReference type="GO" id="GO:0140359">
    <property type="term" value="F:ABC-type transporter activity"/>
    <property type="evidence" value="ECO:0007669"/>
    <property type="project" value="InterPro"/>
</dbReference>
<name>A0A0A1VWX9_MICAE</name>
<dbReference type="PANTHER" id="PTHR43471">
    <property type="entry name" value="ABC TRANSPORTER PERMEASE"/>
    <property type="match status" value="1"/>
</dbReference>
<dbReference type="GO" id="GO:0005886">
    <property type="term" value="C:plasma membrane"/>
    <property type="evidence" value="ECO:0007669"/>
    <property type="project" value="UniProtKB-SubCell"/>
</dbReference>
<organism evidence="2 3">
    <name type="scientific">Microcystis aeruginosa NIES-44</name>
    <dbReference type="NCBI Taxonomy" id="449439"/>
    <lineage>
        <taxon>Bacteria</taxon>
        <taxon>Bacillati</taxon>
        <taxon>Cyanobacteriota</taxon>
        <taxon>Cyanophyceae</taxon>
        <taxon>Oscillatoriophycideae</taxon>
        <taxon>Chroococcales</taxon>
        <taxon>Microcystaceae</taxon>
        <taxon>Microcystis</taxon>
    </lineage>
</organism>
<dbReference type="RefSeq" id="WP_045360060.1">
    <property type="nucleotide sequence ID" value="NZ_BBPA01000053.1"/>
</dbReference>
<feature type="transmembrane region" description="Helical" evidence="1">
    <location>
        <begin position="21"/>
        <end position="46"/>
    </location>
</feature>
<feature type="transmembrane region" description="Helical" evidence="1">
    <location>
        <begin position="113"/>
        <end position="135"/>
    </location>
</feature>
<reference evidence="3" key="1">
    <citation type="journal article" date="2015" name="Genome">
        <title>Whole Genome Sequence of the Non-Microcystin-Producing Microcystis aeruginosa Strain NIES-44.</title>
        <authorList>
            <person name="Okano K."/>
            <person name="Miyata N."/>
            <person name="Ozaki Y."/>
        </authorList>
    </citation>
    <scope>NUCLEOTIDE SEQUENCE [LARGE SCALE GENOMIC DNA]</scope>
    <source>
        <strain evidence="3">NIES-44</strain>
    </source>
</reference>
<proteinExistence type="predicted"/>
<evidence type="ECO:0000256" key="1">
    <source>
        <dbReference type="SAM" id="Phobius"/>
    </source>
</evidence>
<protein>
    <submittedName>
        <fullName evidence="2">Putative ABC-2 type transport system permease protein</fullName>
    </submittedName>
</protein>
<evidence type="ECO:0000313" key="3">
    <source>
        <dbReference type="Proteomes" id="UP000030321"/>
    </source>
</evidence>
<dbReference type="Proteomes" id="UP000030321">
    <property type="component" value="Unassembled WGS sequence"/>
</dbReference>
<dbReference type="Pfam" id="PF12679">
    <property type="entry name" value="ABC2_membrane_2"/>
    <property type="match status" value="1"/>
</dbReference>
<keyword evidence="1" id="KW-0472">Membrane</keyword>
<feature type="transmembrane region" description="Helical" evidence="1">
    <location>
        <begin position="147"/>
        <end position="169"/>
    </location>
</feature>
<feature type="transmembrane region" description="Helical" evidence="1">
    <location>
        <begin position="181"/>
        <end position="201"/>
    </location>
</feature>
<keyword evidence="1" id="KW-0812">Transmembrane</keyword>
<gene>
    <name evidence="2" type="ORF">N44_02674</name>
</gene>
<accession>A0A0A1VWX9</accession>
<sequence length="276" mass="30833">MINNIWAIFRKEFQSYFTAANAYIIMGIFWLVAGFFFNSLLYGIILDVSIQEQSGFLVARDVVSEFMTTFIGMILSSLLLVILPALSMGLYAEEKKQGTLELLATSPLTNWSIAIGKLLGVLAFFTVMITPLWIYEIVVFSSAVPPVNIASVLMAHLGLILLAAAILAIGMFISSLTNSSILAYIITFITILFIWILDVIANNAETFFRDRIGGEVGEQIGFFLKELLSHLSWYQPFNNFVRGIFDSSSLVILLSYILLGIFLTTQAIEADRYQRN</sequence>
<keyword evidence="1" id="KW-1133">Transmembrane helix</keyword>
<dbReference type="EMBL" id="BBPA01000053">
    <property type="protein sequence ID" value="GAL94094.1"/>
    <property type="molecule type" value="Genomic_DNA"/>
</dbReference>
<evidence type="ECO:0000313" key="2">
    <source>
        <dbReference type="EMBL" id="GAL94094.1"/>
    </source>
</evidence>
<feature type="transmembrane region" description="Helical" evidence="1">
    <location>
        <begin position="250"/>
        <end position="268"/>
    </location>
</feature>
<feature type="transmembrane region" description="Helical" evidence="1">
    <location>
        <begin position="66"/>
        <end position="92"/>
    </location>
</feature>
<comment type="caution">
    <text evidence="2">The sequence shown here is derived from an EMBL/GenBank/DDBJ whole genome shotgun (WGS) entry which is preliminary data.</text>
</comment>
<dbReference type="AlphaFoldDB" id="A0A0A1VWX9"/>